<evidence type="ECO:0000313" key="3">
    <source>
        <dbReference type="Proteomes" id="UP001497516"/>
    </source>
</evidence>
<protein>
    <submittedName>
        <fullName evidence="2">Uncharacterized protein</fullName>
    </submittedName>
</protein>
<proteinExistence type="predicted"/>
<dbReference type="EMBL" id="OZ034818">
    <property type="protein sequence ID" value="CAL1389222.1"/>
    <property type="molecule type" value="Genomic_DNA"/>
</dbReference>
<keyword evidence="3" id="KW-1185">Reference proteome</keyword>
<sequence>MHTCVRVNNSDATGLKVIVPDSGKSVEKKDEPPANDGYDGELDESFMEEEMLELEHPGSKFDRNTKDDEDDHDTSTTIQFGSLPPVVVVNNYILPMIFYFEMDGERGDGEFEVGVEEVDETTMSKPFQSLLVDLSS</sequence>
<feature type="region of interest" description="Disordered" evidence="1">
    <location>
        <begin position="56"/>
        <end position="78"/>
    </location>
</feature>
<feature type="compositionally biased region" description="Basic and acidic residues" evidence="1">
    <location>
        <begin position="56"/>
        <end position="66"/>
    </location>
</feature>
<evidence type="ECO:0000313" key="2">
    <source>
        <dbReference type="EMBL" id="CAL1389222.1"/>
    </source>
</evidence>
<reference evidence="2 3" key="1">
    <citation type="submission" date="2024-04" db="EMBL/GenBank/DDBJ databases">
        <authorList>
            <person name="Fracassetti M."/>
        </authorList>
    </citation>
    <scope>NUCLEOTIDE SEQUENCE [LARGE SCALE GENOMIC DNA]</scope>
</reference>
<name>A0AAV2EU66_9ROSI</name>
<gene>
    <name evidence="2" type="ORF">LTRI10_LOCUS30096</name>
</gene>
<accession>A0AAV2EU66</accession>
<dbReference type="AlphaFoldDB" id="A0AAV2EU66"/>
<evidence type="ECO:0000256" key="1">
    <source>
        <dbReference type="SAM" id="MobiDB-lite"/>
    </source>
</evidence>
<feature type="region of interest" description="Disordered" evidence="1">
    <location>
        <begin position="19"/>
        <end position="41"/>
    </location>
</feature>
<dbReference type="Proteomes" id="UP001497516">
    <property type="component" value="Chromosome 5"/>
</dbReference>
<organism evidence="2 3">
    <name type="scientific">Linum trigynum</name>
    <dbReference type="NCBI Taxonomy" id="586398"/>
    <lineage>
        <taxon>Eukaryota</taxon>
        <taxon>Viridiplantae</taxon>
        <taxon>Streptophyta</taxon>
        <taxon>Embryophyta</taxon>
        <taxon>Tracheophyta</taxon>
        <taxon>Spermatophyta</taxon>
        <taxon>Magnoliopsida</taxon>
        <taxon>eudicotyledons</taxon>
        <taxon>Gunneridae</taxon>
        <taxon>Pentapetalae</taxon>
        <taxon>rosids</taxon>
        <taxon>fabids</taxon>
        <taxon>Malpighiales</taxon>
        <taxon>Linaceae</taxon>
        <taxon>Linum</taxon>
    </lineage>
</organism>